<dbReference type="RefSeq" id="WP_209795540.1">
    <property type="nucleotide sequence ID" value="NZ_JAGGJZ010000001.1"/>
</dbReference>
<evidence type="ECO:0000313" key="3">
    <source>
        <dbReference type="Proteomes" id="UP000783390"/>
    </source>
</evidence>
<keyword evidence="1" id="KW-1133">Transmembrane helix</keyword>
<keyword evidence="3" id="KW-1185">Reference proteome</keyword>
<protein>
    <recommendedName>
        <fullName evidence="4">DUF2232 domain-containing protein</fullName>
    </recommendedName>
</protein>
<keyword evidence="1" id="KW-0812">Transmembrane</keyword>
<evidence type="ECO:0000313" key="2">
    <source>
        <dbReference type="EMBL" id="MBP1888813.1"/>
    </source>
</evidence>
<feature type="transmembrane region" description="Helical" evidence="1">
    <location>
        <begin position="133"/>
        <end position="160"/>
    </location>
</feature>
<proteinExistence type="predicted"/>
<sequence>MKDLKAKDLSVGGILIALTILTLYINLIIPINTFAILTISSCYVPIAIMRSNIKTGIFVYVASSIIGFFFIPLKIMIPFILYFGIYGLIKYYIEKLNKLPLEIILKLVFSNIMLFIGYYVFTSFVGNINFKFPLWALLIAAQFAFIIFDYALTLIITFYISKFHKK</sequence>
<name>A0ABS4EXT4_9CLOT</name>
<feature type="transmembrane region" description="Helical" evidence="1">
    <location>
        <begin position="103"/>
        <end position="121"/>
    </location>
</feature>
<evidence type="ECO:0000256" key="1">
    <source>
        <dbReference type="SAM" id="Phobius"/>
    </source>
</evidence>
<keyword evidence="1" id="KW-0472">Membrane</keyword>
<dbReference type="Proteomes" id="UP000783390">
    <property type="component" value="Unassembled WGS sequence"/>
</dbReference>
<comment type="caution">
    <text evidence="2">The sequence shown here is derived from an EMBL/GenBank/DDBJ whole genome shotgun (WGS) entry which is preliminary data.</text>
</comment>
<feature type="transmembrane region" description="Helical" evidence="1">
    <location>
        <begin position="12"/>
        <end position="37"/>
    </location>
</feature>
<accession>A0ABS4EXT4</accession>
<dbReference type="EMBL" id="JAGGJZ010000001">
    <property type="protein sequence ID" value="MBP1888813.1"/>
    <property type="molecule type" value="Genomic_DNA"/>
</dbReference>
<gene>
    <name evidence="2" type="ORF">J2Z53_000392</name>
</gene>
<evidence type="ECO:0008006" key="4">
    <source>
        <dbReference type="Google" id="ProtNLM"/>
    </source>
</evidence>
<organism evidence="2 3">
    <name type="scientific">Clostridium moniliforme</name>
    <dbReference type="NCBI Taxonomy" id="39489"/>
    <lineage>
        <taxon>Bacteria</taxon>
        <taxon>Bacillati</taxon>
        <taxon>Bacillota</taxon>
        <taxon>Clostridia</taxon>
        <taxon>Eubacteriales</taxon>
        <taxon>Clostridiaceae</taxon>
        <taxon>Clostridium</taxon>
    </lineage>
</organism>
<feature type="transmembrane region" description="Helical" evidence="1">
    <location>
        <begin position="57"/>
        <end position="83"/>
    </location>
</feature>
<reference evidence="2 3" key="1">
    <citation type="submission" date="2021-03" db="EMBL/GenBank/DDBJ databases">
        <title>Genomic Encyclopedia of Type Strains, Phase IV (KMG-IV): sequencing the most valuable type-strain genomes for metagenomic binning, comparative biology and taxonomic classification.</title>
        <authorList>
            <person name="Goeker M."/>
        </authorList>
    </citation>
    <scope>NUCLEOTIDE SEQUENCE [LARGE SCALE GENOMIC DNA]</scope>
    <source>
        <strain evidence="2 3">DSM 3984</strain>
    </source>
</reference>